<evidence type="ECO:0000256" key="5">
    <source>
        <dbReference type="ARBA" id="ARBA00022801"/>
    </source>
</evidence>
<proteinExistence type="inferred from homology"/>
<evidence type="ECO:0000313" key="12">
    <source>
        <dbReference type="Proteomes" id="UP000215459"/>
    </source>
</evidence>
<dbReference type="EMBL" id="NOWF01000002">
    <property type="protein sequence ID" value="OYD09197.1"/>
    <property type="molecule type" value="Genomic_DNA"/>
</dbReference>
<evidence type="ECO:0000256" key="8">
    <source>
        <dbReference type="NCBIfam" id="TIGR02869"/>
    </source>
</evidence>
<feature type="domain" description="Peptidoglycan binding-like" evidence="9">
    <location>
        <begin position="49"/>
        <end position="102"/>
    </location>
</feature>
<dbReference type="InterPro" id="IPR014224">
    <property type="entry name" value="Spore_cortex_SleB"/>
</dbReference>
<keyword evidence="3" id="KW-0309">Germination</keyword>
<dbReference type="OrthoDB" id="9785345at2"/>
<dbReference type="InterPro" id="IPR042047">
    <property type="entry name" value="SleB_dom1"/>
</dbReference>
<keyword evidence="12" id="KW-1185">Reference proteome</keyword>
<organism evidence="11 12">
    <name type="scientific">Paludifilum halophilum</name>
    <dbReference type="NCBI Taxonomy" id="1642702"/>
    <lineage>
        <taxon>Bacteria</taxon>
        <taxon>Bacillati</taxon>
        <taxon>Bacillota</taxon>
        <taxon>Bacilli</taxon>
        <taxon>Bacillales</taxon>
        <taxon>Thermoactinomycetaceae</taxon>
        <taxon>Paludifilum</taxon>
    </lineage>
</organism>
<dbReference type="GO" id="GO:0030435">
    <property type="term" value="P:sporulation resulting in formation of a cellular spore"/>
    <property type="evidence" value="ECO:0007669"/>
    <property type="project" value="UniProtKB-KW"/>
</dbReference>
<accession>A0A235BBE2</accession>
<dbReference type="GO" id="GO:0071555">
    <property type="term" value="P:cell wall organization"/>
    <property type="evidence" value="ECO:0007669"/>
    <property type="project" value="UniProtKB-KW"/>
</dbReference>
<feature type="domain" description="Cell wall hydrolase SleB" evidence="10">
    <location>
        <begin position="127"/>
        <end position="225"/>
    </location>
</feature>
<evidence type="ECO:0000256" key="1">
    <source>
        <dbReference type="ARBA" id="ARBA00007010"/>
    </source>
</evidence>
<dbReference type="InterPro" id="IPR036366">
    <property type="entry name" value="PGBDSf"/>
</dbReference>
<dbReference type="FunFam" id="6.20.240.60:FF:000001">
    <property type="entry name" value="Spore cortex-lytic enzyme"/>
    <property type="match status" value="1"/>
</dbReference>
<dbReference type="GO" id="GO:0016787">
    <property type="term" value="F:hydrolase activity"/>
    <property type="evidence" value="ECO:0007669"/>
    <property type="project" value="UniProtKB-KW"/>
</dbReference>
<evidence type="ECO:0000256" key="2">
    <source>
        <dbReference type="ARBA" id="ARBA00018364"/>
    </source>
</evidence>
<dbReference type="SUPFAM" id="SSF47090">
    <property type="entry name" value="PGBD-like"/>
    <property type="match status" value="1"/>
</dbReference>
<dbReference type="InterPro" id="IPR002477">
    <property type="entry name" value="Peptidoglycan-bd-like"/>
</dbReference>
<protein>
    <recommendedName>
        <fullName evidence="2 8">Spore cortex-lytic enzyme</fullName>
    </recommendedName>
</protein>
<dbReference type="AlphaFoldDB" id="A0A235BBE2"/>
<dbReference type="InterPro" id="IPR036365">
    <property type="entry name" value="PGBD-like_sf"/>
</dbReference>
<dbReference type="Gene3D" id="1.10.10.2520">
    <property type="entry name" value="Cell wall hydrolase SleB, domain 1"/>
    <property type="match status" value="1"/>
</dbReference>
<evidence type="ECO:0000256" key="7">
    <source>
        <dbReference type="ARBA" id="ARBA00023316"/>
    </source>
</evidence>
<dbReference type="Gene3D" id="6.20.240.60">
    <property type="match status" value="1"/>
</dbReference>
<evidence type="ECO:0000256" key="4">
    <source>
        <dbReference type="ARBA" id="ARBA00022729"/>
    </source>
</evidence>
<comment type="caution">
    <text evidence="11">The sequence shown here is derived from an EMBL/GenBank/DDBJ whole genome shotgun (WGS) entry which is preliminary data.</text>
</comment>
<gene>
    <name evidence="11" type="primary">sleB</name>
    <name evidence="11" type="ORF">CHM34_05110</name>
</gene>
<name>A0A235BBE2_9BACL</name>
<evidence type="ECO:0000256" key="6">
    <source>
        <dbReference type="ARBA" id="ARBA00022969"/>
    </source>
</evidence>
<dbReference type="Gene3D" id="1.10.101.10">
    <property type="entry name" value="PGBD-like superfamily/PGBD"/>
    <property type="match status" value="1"/>
</dbReference>
<dbReference type="GO" id="GO:0009847">
    <property type="term" value="P:spore germination"/>
    <property type="evidence" value="ECO:0007669"/>
    <property type="project" value="UniProtKB-UniRule"/>
</dbReference>
<dbReference type="Pfam" id="PF01471">
    <property type="entry name" value="PG_binding_1"/>
    <property type="match status" value="1"/>
</dbReference>
<dbReference type="NCBIfam" id="TIGR02869">
    <property type="entry name" value="spore_SleB"/>
    <property type="match status" value="1"/>
</dbReference>
<evidence type="ECO:0000313" key="11">
    <source>
        <dbReference type="EMBL" id="OYD09197.1"/>
    </source>
</evidence>
<evidence type="ECO:0000259" key="9">
    <source>
        <dbReference type="Pfam" id="PF01471"/>
    </source>
</evidence>
<dbReference type="InterPro" id="IPR011105">
    <property type="entry name" value="Cell_wall_hydrolase_SleB"/>
</dbReference>
<sequence length="226" mass="24780">MLGGNPLQKRLLITCLTAVIAITGFFLPAGVNQAEAAAPTTISYGSENGDVWDLQNRLNRLGYKIEQDGIYGLETEQAVIQYQKANDLRIDGIAGPETWTQLKKATPKVSPKDLHWLARAIHAEARGEPFKGKVAVAAVVLNRMDSSDYPDTAKGVVMEEGAFTAVDDGQIWLSPNNEAYQAAQTAVKGWDPSQGAMFYFNPDTATSEWIWSRPQIDKIGKHIFAK</sequence>
<comment type="similarity">
    <text evidence="1">Belongs to the SleB family.</text>
</comment>
<evidence type="ECO:0000256" key="3">
    <source>
        <dbReference type="ARBA" id="ARBA00022544"/>
    </source>
</evidence>
<keyword evidence="4" id="KW-0732">Signal</keyword>
<keyword evidence="7" id="KW-0961">Cell wall biogenesis/degradation</keyword>
<dbReference type="Proteomes" id="UP000215459">
    <property type="component" value="Unassembled WGS sequence"/>
</dbReference>
<evidence type="ECO:0000259" key="10">
    <source>
        <dbReference type="Pfam" id="PF07486"/>
    </source>
</evidence>
<keyword evidence="6" id="KW-0749">Sporulation</keyword>
<keyword evidence="5" id="KW-0378">Hydrolase</keyword>
<dbReference type="Pfam" id="PF07486">
    <property type="entry name" value="Hydrolase_2"/>
    <property type="match status" value="1"/>
</dbReference>
<reference evidence="11 12" key="1">
    <citation type="submission" date="2017-07" db="EMBL/GenBank/DDBJ databases">
        <title>The genome sequence of Paludifilum halophilum highlights mechanisms for microbial adaptation to high salt environemnts.</title>
        <authorList>
            <person name="Belbahri L."/>
        </authorList>
    </citation>
    <scope>NUCLEOTIDE SEQUENCE [LARGE SCALE GENOMIC DNA]</scope>
    <source>
        <strain evidence="11 12">DSM 102817</strain>
    </source>
</reference>